<feature type="transmembrane region" description="Helical" evidence="5">
    <location>
        <begin position="153"/>
        <end position="174"/>
    </location>
</feature>
<evidence type="ECO:0000313" key="8">
    <source>
        <dbReference type="Proteomes" id="UP000322159"/>
    </source>
</evidence>
<protein>
    <submittedName>
        <fullName evidence="7">Rhomboid family intramembrane serine protease</fullName>
    </submittedName>
</protein>
<sequence>MSSPRFGEQLEDDPSVCYRHPDRHSWVLCQRCGRTICPECQILAPVGVQCPECVREAGGSVQWTNPHARPAKARATRASRPATPSSGFAGWITGLLRPGGESPPLSWVFAGVAVLLWLVGLFTSNLPALYLGAFPDVAWQVWRFVTYAFTLPAQASLQGILSFALSLFFWLLFAPSVERSIGRTRFLTVFFSAAIFGAAAQLIFGGVALGLGAGLFGLFGSYAVLMWSYPPARTQILVVLAINVAINLALGGGSLPLILAGLLAGAGATYLLQFYADRARSHPSTPYLIIGAGVAALAAVAVVVNLGYVLA</sequence>
<name>A0A5C1Y5S1_9MICO</name>
<feature type="transmembrane region" description="Helical" evidence="5">
    <location>
        <begin position="186"/>
        <end position="204"/>
    </location>
</feature>
<dbReference type="RefSeq" id="WP_149324490.1">
    <property type="nucleotide sequence ID" value="NZ_CP043504.1"/>
</dbReference>
<evidence type="ECO:0000313" key="7">
    <source>
        <dbReference type="EMBL" id="QEO09060.1"/>
    </source>
</evidence>
<keyword evidence="7" id="KW-0645">Protease</keyword>
<dbReference type="GO" id="GO:0016020">
    <property type="term" value="C:membrane"/>
    <property type="evidence" value="ECO:0007669"/>
    <property type="project" value="UniProtKB-SubCell"/>
</dbReference>
<feature type="transmembrane region" description="Helical" evidence="5">
    <location>
        <begin position="210"/>
        <end position="229"/>
    </location>
</feature>
<accession>A0A5C1Y5S1</accession>
<dbReference type="KEGG" id="lyk:FLP23_02925"/>
<organism evidence="7 8">
    <name type="scientific">Protaetiibacter larvae</name>
    <dbReference type="NCBI Taxonomy" id="2592654"/>
    <lineage>
        <taxon>Bacteria</taxon>
        <taxon>Bacillati</taxon>
        <taxon>Actinomycetota</taxon>
        <taxon>Actinomycetes</taxon>
        <taxon>Micrococcales</taxon>
        <taxon>Microbacteriaceae</taxon>
        <taxon>Protaetiibacter</taxon>
    </lineage>
</organism>
<comment type="subcellular location">
    <subcellularLocation>
        <location evidence="1">Membrane</location>
        <topology evidence="1">Multi-pass membrane protein</topology>
    </subcellularLocation>
</comment>
<evidence type="ECO:0000256" key="3">
    <source>
        <dbReference type="ARBA" id="ARBA00022989"/>
    </source>
</evidence>
<evidence type="ECO:0000256" key="4">
    <source>
        <dbReference type="ARBA" id="ARBA00023136"/>
    </source>
</evidence>
<keyword evidence="8" id="KW-1185">Reference proteome</keyword>
<dbReference type="OrthoDB" id="9807874at2"/>
<evidence type="ECO:0000256" key="2">
    <source>
        <dbReference type="ARBA" id="ARBA00022692"/>
    </source>
</evidence>
<feature type="transmembrane region" description="Helical" evidence="5">
    <location>
        <begin position="258"/>
        <end position="275"/>
    </location>
</feature>
<evidence type="ECO:0000256" key="5">
    <source>
        <dbReference type="SAM" id="Phobius"/>
    </source>
</evidence>
<dbReference type="InterPro" id="IPR022764">
    <property type="entry name" value="Peptidase_S54_rhomboid_dom"/>
</dbReference>
<keyword evidence="4 5" id="KW-0472">Membrane</keyword>
<dbReference type="AlphaFoldDB" id="A0A5C1Y5S1"/>
<proteinExistence type="predicted"/>
<reference evidence="7 8" key="1">
    <citation type="submission" date="2019-09" db="EMBL/GenBank/DDBJ databases">
        <title>Genome sequencing of strain KACC 19322.</title>
        <authorList>
            <person name="Heo J."/>
            <person name="Kim S.-J."/>
            <person name="Kim J.-S."/>
            <person name="Hong S.-B."/>
            <person name="Kwon S.-W."/>
        </authorList>
    </citation>
    <scope>NUCLEOTIDE SEQUENCE [LARGE SCALE GENOMIC DNA]</scope>
    <source>
        <strain evidence="7 8">KACC 19322</strain>
    </source>
</reference>
<dbReference type="Pfam" id="PF01694">
    <property type="entry name" value="Rhomboid"/>
    <property type="match status" value="1"/>
</dbReference>
<feature type="transmembrane region" description="Helical" evidence="5">
    <location>
        <begin position="287"/>
        <end position="310"/>
    </location>
</feature>
<evidence type="ECO:0000256" key="1">
    <source>
        <dbReference type="ARBA" id="ARBA00004141"/>
    </source>
</evidence>
<dbReference type="Gene3D" id="1.20.1540.10">
    <property type="entry name" value="Rhomboid-like"/>
    <property type="match status" value="1"/>
</dbReference>
<keyword evidence="7" id="KW-0378">Hydrolase</keyword>
<dbReference type="EMBL" id="CP043504">
    <property type="protein sequence ID" value="QEO09060.1"/>
    <property type="molecule type" value="Genomic_DNA"/>
</dbReference>
<dbReference type="SUPFAM" id="SSF144091">
    <property type="entry name" value="Rhomboid-like"/>
    <property type="match status" value="1"/>
</dbReference>
<feature type="transmembrane region" description="Helical" evidence="5">
    <location>
        <begin position="107"/>
        <end position="133"/>
    </location>
</feature>
<keyword evidence="3 5" id="KW-1133">Transmembrane helix</keyword>
<dbReference type="Proteomes" id="UP000322159">
    <property type="component" value="Chromosome"/>
</dbReference>
<feature type="domain" description="Peptidase S54 rhomboid" evidence="6">
    <location>
        <begin position="139"/>
        <end position="271"/>
    </location>
</feature>
<dbReference type="GO" id="GO:0004252">
    <property type="term" value="F:serine-type endopeptidase activity"/>
    <property type="evidence" value="ECO:0007669"/>
    <property type="project" value="InterPro"/>
</dbReference>
<dbReference type="InterPro" id="IPR035952">
    <property type="entry name" value="Rhomboid-like_sf"/>
</dbReference>
<dbReference type="GO" id="GO:0006508">
    <property type="term" value="P:proteolysis"/>
    <property type="evidence" value="ECO:0007669"/>
    <property type="project" value="UniProtKB-KW"/>
</dbReference>
<gene>
    <name evidence="7" type="ORF">FLP23_02925</name>
</gene>
<evidence type="ECO:0000259" key="6">
    <source>
        <dbReference type="Pfam" id="PF01694"/>
    </source>
</evidence>
<keyword evidence="2 5" id="KW-0812">Transmembrane</keyword>